<evidence type="ECO:0000313" key="1">
    <source>
        <dbReference type="EMBL" id="KXT42196.1"/>
    </source>
</evidence>
<accession>A0A139KSS2</accession>
<gene>
    <name evidence="1" type="ORF">HMPREF2531_04782</name>
</gene>
<comment type="caution">
    <text evidence="1">The sequence shown here is derived from an EMBL/GenBank/DDBJ whole genome shotgun (WGS) entry which is preliminary data.</text>
</comment>
<evidence type="ECO:0000313" key="2">
    <source>
        <dbReference type="Proteomes" id="UP000070319"/>
    </source>
</evidence>
<name>A0A139KSS2_9BACE</name>
<dbReference type="PATRIC" id="fig|329854.7.peg.4853"/>
<dbReference type="EMBL" id="LTDF01000167">
    <property type="protein sequence ID" value="KXT42196.1"/>
    <property type="molecule type" value="Genomic_DNA"/>
</dbReference>
<protein>
    <submittedName>
        <fullName evidence="1">Uncharacterized protein</fullName>
    </submittedName>
</protein>
<proteinExistence type="predicted"/>
<dbReference type="AlphaFoldDB" id="A0A139KSS2"/>
<dbReference type="Proteomes" id="UP000070319">
    <property type="component" value="Unassembled WGS sequence"/>
</dbReference>
<organism evidence="1">
    <name type="scientific">Bacteroides intestinalis</name>
    <dbReference type="NCBI Taxonomy" id="329854"/>
    <lineage>
        <taxon>Bacteria</taxon>
        <taxon>Pseudomonadati</taxon>
        <taxon>Bacteroidota</taxon>
        <taxon>Bacteroidia</taxon>
        <taxon>Bacteroidales</taxon>
        <taxon>Bacteroidaceae</taxon>
        <taxon>Bacteroides</taxon>
    </lineage>
</organism>
<sequence length="47" mass="5613">MFIGCFLWLCLSKCIFLGVCRTNFDFCFHSEGVYLHTNFKSIIKYHE</sequence>
<reference evidence="1 2" key="1">
    <citation type="submission" date="2016-02" db="EMBL/GenBank/DDBJ databases">
        <authorList>
            <person name="Wen L."/>
            <person name="He K."/>
            <person name="Yang H."/>
        </authorList>
    </citation>
    <scope>NUCLEOTIDE SEQUENCE [LARGE SCALE GENOMIC DNA]</scope>
    <source>
        <strain evidence="1 2">KLE1704</strain>
    </source>
</reference>